<reference evidence="3" key="1">
    <citation type="journal article" date="2019" name="Int. J. Syst. Evol. Microbiol.">
        <title>The Global Catalogue of Microorganisms (GCM) 10K type strain sequencing project: providing services to taxonomists for standard genome sequencing and annotation.</title>
        <authorList>
            <consortium name="The Broad Institute Genomics Platform"/>
            <consortium name="The Broad Institute Genome Sequencing Center for Infectious Disease"/>
            <person name="Wu L."/>
            <person name="Ma J."/>
        </authorList>
    </citation>
    <scope>NUCLEOTIDE SEQUENCE [LARGE SCALE GENOMIC DNA]</scope>
    <source>
        <strain evidence="3">KCTC 52094</strain>
    </source>
</reference>
<keyword evidence="2" id="KW-0328">Glycosyltransferase</keyword>
<sequence length="263" mass="29236">MSGKRPDITAILNVHREGVLAHSSLRSMLEARRVAAAEGLRVEIIIAADCPDAAMRDYLDTVPRADAEILELTVDDLGLARNAAAASGKGRYFAFLDGDDLWSSNWLAQAYRCAENSNEPTVWHPEANLYFGAETSPIWMMHHDLDTEAGDWVTLGLRNHWTSLSFSPREVLERVPYRPSAIREGFGYEDWCWNGETVSQGLLHRKVPGTVHLVRIQPHSLVRRTSAEQALVTPFSLFRKRIGSSTKSLTTAHGRTASRQAGS</sequence>
<dbReference type="GO" id="GO:0016757">
    <property type="term" value="F:glycosyltransferase activity"/>
    <property type="evidence" value="ECO:0007669"/>
    <property type="project" value="UniProtKB-KW"/>
</dbReference>
<organism evidence="2 3">
    <name type="scientific">Teichococcus globiformis</name>
    <dbReference type="NCBI Taxonomy" id="2307229"/>
    <lineage>
        <taxon>Bacteria</taxon>
        <taxon>Pseudomonadati</taxon>
        <taxon>Pseudomonadota</taxon>
        <taxon>Alphaproteobacteria</taxon>
        <taxon>Acetobacterales</taxon>
        <taxon>Roseomonadaceae</taxon>
        <taxon>Roseomonas</taxon>
    </lineage>
</organism>
<evidence type="ECO:0000313" key="3">
    <source>
        <dbReference type="Proteomes" id="UP001595593"/>
    </source>
</evidence>
<dbReference type="InterPro" id="IPR001173">
    <property type="entry name" value="Glyco_trans_2-like"/>
</dbReference>
<dbReference type="EC" id="2.4.-.-" evidence="2"/>
<dbReference type="SUPFAM" id="SSF53448">
    <property type="entry name" value="Nucleotide-diphospho-sugar transferases"/>
    <property type="match status" value="1"/>
</dbReference>
<dbReference type="Gene3D" id="3.90.550.10">
    <property type="entry name" value="Spore Coat Polysaccharide Biosynthesis Protein SpsA, Chain A"/>
    <property type="match status" value="1"/>
</dbReference>
<dbReference type="RefSeq" id="WP_379594480.1">
    <property type="nucleotide sequence ID" value="NZ_JBHRTN010000004.1"/>
</dbReference>
<dbReference type="EMBL" id="JBHRTN010000004">
    <property type="protein sequence ID" value="MFC3124174.1"/>
    <property type="molecule type" value="Genomic_DNA"/>
</dbReference>
<dbReference type="Proteomes" id="UP001595593">
    <property type="component" value="Unassembled WGS sequence"/>
</dbReference>
<keyword evidence="3" id="KW-1185">Reference proteome</keyword>
<name>A0ABV7FUX8_9PROT</name>
<gene>
    <name evidence="2" type="ORF">ACFOD4_03805</name>
</gene>
<proteinExistence type="predicted"/>
<dbReference type="CDD" id="cd00761">
    <property type="entry name" value="Glyco_tranf_GTA_type"/>
    <property type="match status" value="1"/>
</dbReference>
<comment type="caution">
    <text evidence="2">The sequence shown here is derived from an EMBL/GenBank/DDBJ whole genome shotgun (WGS) entry which is preliminary data.</text>
</comment>
<protein>
    <submittedName>
        <fullName evidence="2">Glycosyltransferase family 2 protein</fullName>
        <ecNumber evidence="2">2.4.-.-</ecNumber>
    </submittedName>
</protein>
<evidence type="ECO:0000313" key="2">
    <source>
        <dbReference type="EMBL" id="MFC3124174.1"/>
    </source>
</evidence>
<feature type="domain" description="Glycosyltransferase 2-like" evidence="1">
    <location>
        <begin position="26"/>
        <end position="116"/>
    </location>
</feature>
<keyword evidence="2" id="KW-0808">Transferase</keyword>
<evidence type="ECO:0000259" key="1">
    <source>
        <dbReference type="Pfam" id="PF00535"/>
    </source>
</evidence>
<accession>A0ABV7FUX8</accession>
<dbReference type="InterPro" id="IPR029044">
    <property type="entry name" value="Nucleotide-diphossugar_trans"/>
</dbReference>
<dbReference type="Pfam" id="PF00535">
    <property type="entry name" value="Glycos_transf_2"/>
    <property type="match status" value="1"/>
</dbReference>